<dbReference type="Proteomes" id="UP000052237">
    <property type="component" value="Unassembled WGS sequence"/>
</dbReference>
<comment type="caution">
    <text evidence="1">The sequence shown here is derived from an EMBL/GenBank/DDBJ whole genome shotgun (WGS) entry which is preliminary data.</text>
</comment>
<evidence type="ECO:0000313" key="2">
    <source>
        <dbReference type="Proteomes" id="UP000052237"/>
    </source>
</evidence>
<sequence>MKRVSIDITDDVCKIFYGDEGLEISQEAMEEVGYTPVMSDDRVDELFELIRDICCVDLWASKERRIQAEKNFEAIKDDIYCLILLKNQPIFVWNDGVDYDIANDKYLNDSNTKNARSVAINLFKAQKAINKRSKKC</sequence>
<protein>
    <submittedName>
        <fullName evidence="1">Uncharacterized protein</fullName>
    </submittedName>
</protein>
<gene>
    <name evidence="1" type="ORF">ERS686654_02022</name>
</gene>
<accession>A0A0S4STP1</accession>
<organism evidence="1 2">
    <name type="scientific">Campylobacter hyointestinalis subsp. hyointestinalis</name>
    <dbReference type="NCBI Taxonomy" id="91352"/>
    <lineage>
        <taxon>Bacteria</taxon>
        <taxon>Pseudomonadati</taxon>
        <taxon>Campylobacterota</taxon>
        <taxon>Epsilonproteobacteria</taxon>
        <taxon>Campylobacterales</taxon>
        <taxon>Campylobacteraceae</taxon>
        <taxon>Campylobacter</taxon>
    </lineage>
</organism>
<keyword evidence="2" id="KW-1185">Reference proteome</keyword>
<name>A0A0S4STP1_CAMHY</name>
<dbReference type="RefSeq" id="WP_059435471.1">
    <property type="nucleotide sequence ID" value="NZ_FAVB01000007.1"/>
</dbReference>
<proteinExistence type="predicted"/>
<dbReference type="EMBL" id="FAVB01000007">
    <property type="protein sequence ID" value="CUU89760.1"/>
    <property type="molecule type" value="Genomic_DNA"/>
</dbReference>
<reference evidence="1 2" key="1">
    <citation type="submission" date="2015-11" db="EMBL/GenBank/DDBJ databases">
        <authorList>
            <consortium name="Pathogen Informatics"/>
        </authorList>
    </citation>
    <scope>NUCLEOTIDE SEQUENCE [LARGE SCALE GENOMIC DNA]</scope>
    <source>
        <strain evidence="1 2">006A-0059</strain>
    </source>
</reference>
<evidence type="ECO:0000313" key="1">
    <source>
        <dbReference type="EMBL" id="CUU89760.1"/>
    </source>
</evidence>
<dbReference type="AlphaFoldDB" id="A0A0S4STP1"/>